<dbReference type="Pfam" id="PF23552">
    <property type="entry name" value="ParB_C"/>
    <property type="match status" value="1"/>
</dbReference>
<proteinExistence type="inferred from homology"/>
<dbReference type="PANTHER" id="PTHR33375:SF1">
    <property type="entry name" value="CHROMOSOME-PARTITIONING PROTEIN PARB-RELATED"/>
    <property type="match status" value="1"/>
</dbReference>
<dbReference type="FunFam" id="1.10.10.2830:FF:000001">
    <property type="entry name" value="Chromosome partitioning protein ParB"/>
    <property type="match status" value="1"/>
</dbReference>
<organism evidence="6">
    <name type="scientific">uncultured Thermomicrobiales bacterium</name>
    <dbReference type="NCBI Taxonomy" id="1645740"/>
    <lineage>
        <taxon>Bacteria</taxon>
        <taxon>Pseudomonadati</taxon>
        <taxon>Thermomicrobiota</taxon>
        <taxon>Thermomicrobia</taxon>
        <taxon>Thermomicrobiales</taxon>
        <taxon>environmental samples</taxon>
    </lineage>
</organism>
<keyword evidence="2" id="KW-0159">Chromosome partition</keyword>
<dbReference type="GO" id="GO:0007059">
    <property type="term" value="P:chromosome segregation"/>
    <property type="evidence" value="ECO:0007669"/>
    <property type="project" value="UniProtKB-KW"/>
</dbReference>
<evidence type="ECO:0000256" key="3">
    <source>
        <dbReference type="ARBA" id="ARBA00023125"/>
    </source>
</evidence>
<evidence type="ECO:0000256" key="1">
    <source>
        <dbReference type="ARBA" id="ARBA00006295"/>
    </source>
</evidence>
<dbReference type="NCBIfam" id="TIGR00180">
    <property type="entry name" value="parB_part"/>
    <property type="match status" value="1"/>
</dbReference>
<dbReference type="Pfam" id="PF17762">
    <property type="entry name" value="HTH_ParB"/>
    <property type="match status" value="1"/>
</dbReference>
<accession>A0A6J4V8Y3</accession>
<feature type="domain" description="ParB-like N-terminal" evidence="5">
    <location>
        <begin position="53"/>
        <end position="144"/>
    </location>
</feature>
<keyword evidence="3" id="KW-0238">DNA-binding</keyword>
<dbReference type="Gene3D" id="1.10.10.2830">
    <property type="match status" value="1"/>
</dbReference>
<dbReference type="SUPFAM" id="SSF110849">
    <property type="entry name" value="ParB/Sulfiredoxin"/>
    <property type="match status" value="1"/>
</dbReference>
<dbReference type="EMBL" id="CADCWK010000329">
    <property type="protein sequence ID" value="CAA9572623.1"/>
    <property type="molecule type" value="Genomic_DNA"/>
</dbReference>
<dbReference type="GO" id="GO:0005694">
    <property type="term" value="C:chromosome"/>
    <property type="evidence" value="ECO:0007669"/>
    <property type="project" value="TreeGrafter"/>
</dbReference>
<dbReference type="InterPro" id="IPR003115">
    <property type="entry name" value="ParB_N"/>
</dbReference>
<dbReference type="FunFam" id="3.90.1530.30:FF:000001">
    <property type="entry name" value="Chromosome partitioning protein ParB"/>
    <property type="match status" value="1"/>
</dbReference>
<dbReference type="GO" id="GO:0003677">
    <property type="term" value="F:DNA binding"/>
    <property type="evidence" value="ECO:0007669"/>
    <property type="project" value="UniProtKB-KW"/>
</dbReference>
<dbReference type="SMART" id="SM00470">
    <property type="entry name" value="ParB"/>
    <property type="match status" value="1"/>
</dbReference>
<dbReference type="InterPro" id="IPR036086">
    <property type="entry name" value="ParB/Sulfiredoxin_sf"/>
</dbReference>
<comment type="similarity">
    <text evidence="1">Belongs to the ParB family.</text>
</comment>
<dbReference type="InterPro" id="IPR057240">
    <property type="entry name" value="ParB_dimer_C"/>
</dbReference>
<sequence length="314" mass="34030">MTAKPSDGPAAAQPRPASSRRGGLGRGLGALIPTGPTGDPGSESAGPSLPSLTSVPIDAIRPNPYQPRTRMNERQLLELAQSIREHGVVQPLIVTRGQQPETYTLIAGERRWRASQRAGLESVPVVVKDAAPQEMLELALVENLVRADLSPLEEALAYRQLIDEFGLTQATVAERVGRSRVTVTNTLRLLGAPEQIQEALGEGTITEGHARALLGLVNALDQVAALGIVIDRDMTVRQTEALVRRWLAEGPQVESAPVERDHDEIRVEDRFRGALGARVTFRRTARGGGALTIHYSSSEELDSLYDRIVGEDVW</sequence>
<dbReference type="GO" id="GO:0045881">
    <property type="term" value="P:positive regulation of sporulation resulting in formation of a cellular spore"/>
    <property type="evidence" value="ECO:0007669"/>
    <property type="project" value="TreeGrafter"/>
</dbReference>
<dbReference type="InterPro" id="IPR041468">
    <property type="entry name" value="HTH_ParB/Spo0J"/>
</dbReference>
<protein>
    <submittedName>
        <fullName evidence="6">Chromosome (Plasmid) partitioning protein ParB</fullName>
    </submittedName>
</protein>
<dbReference type="Gene3D" id="3.90.1530.30">
    <property type="match status" value="1"/>
</dbReference>
<evidence type="ECO:0000259" key="5">
    <source>
        <dbReference type="SMART" id="SM00470"/>
    </source>
</evidence>
<evidence type="ECO:0000313" key="6">
    <source>
        <dbReference type="EMBL" id="CAA9572623.1"/>
    </source>
</evidence>
<evidence type="ECO:0000256" key="2">
    <source>
        <dbReference type="ARBA" id="ARBA00022829"/>
    </source>
</evidence>
<dbReference type="AlphaFoldDB" id="A0A6J4V8Y3"/>
<dbReference type="InterPro" id="IPR050336">
    <property type="entry name" value="Chromosome_partition/occlusion"/>
</dbReference>
<dbReference type="InterPro" id="IPR004437">
    <property type="entry name" value="ParB/RepB/Spo0J"/>
</dbReference>
<dbReference type="Pfam" id="PF02195">
    <property type="entry name" value="ParB_N"/>
    <property type="match status" value="1"/>
</dbReference>
<feature type="compositionally biased region" description="Low complexity" evidence="4">
    <location>
        <begin position="9"/>
        <end position="21"/>
    </location>
</feature>
<gene>
    <name evidence="6" type="ORF">AVDCRST_MAG33-2694</name>
</gene>
<feature type="region of interest" description="Disordered" evidence="4">
    <location>
        <begin position="1"/>
        <end position="69"/>
    </location>
</feature>
<dbReference type="CDD" id="cd16393">
    <property type="entry name" value="SPO0J_N"/>
    <property type="match status" value="1"/>
</dbReference>
<evidence type="ECO:0000256" key="4">
    <source>
        <dbReference type="SAM" id="MobiDB-lite"/>
    </source>
</evidence>
<dbReference type="PANTHER" id="PTHR33375">
    <property type="entry name" value="CHROMOSOME-PARTITIONING PROTEIN PARB-RELATED"/>
    <property type="match status" value="1"/>
</dbReference>
<name>A0A6J4V8Y3_9BACT</name>
<reference evidence="6" key="1">
    <citation type="submission" date="2020-02" db="EMBL/GenBank/DDBJ databases">
        <authorList>
            <person name="Meier V. D."/>
        </authorList>
    </citation>
    <scope>NUCLEOTIDE SEQUENCE</scope>
    <source>
        <strain evidence="6">AVDCRST_MAG33</strain>
    </source>
</reference>